<dbReference type="EMBL" id="WFLM01000004">
    <property type="protein sequence ID" value="KAB8037865.1"/>
    <property type="molecule type" value="Genomic_DNA"/>
</dbReference>
<dbReference type="AlphaFoldDB" id="A0A6N6VVI3"/>
<dbReference type="Pfam" id="PF00583">
    <property type="entry name" value="Acetyltransf_1"/>
    <property type="match status" value="1"/>
</dbReference>
<dbReference type="GO" id="GO:0016747">
    <property type="term" value="F:acyltransferase activity, transferring groups other than amino-acyl groups"/>
    <property type="evidence" value="ECO:0007669"/>
    <property type="project" value="InterPro"/>
</dbReference>
<proteinExistence type="predicted"/>
<organism evidence="2 3">
    <name type="scientific">Silvanigrella paludirubra</name>
    <dbReference type="NCBI Taxonomy" id="2499159"/>
    <lineage>
        <taxon>Bacteria</taxon>
        <taxon>Pseudomonadati</taxon>
        <taxon>Bdellovibrionota</taxon>
        <taxon>Oligoflexia</taxon>
        <taxon>Silvanigrellales</taxon>
        <taxon>Silvanigrellaceae</taxon>
        <taxon>Silvanigrella</taxon>
    </lineage>
</organism>
<dbReference type="SUPFAM" id="SSF55729">
    <property type="entry name" value="Acyl-CoA N-acyltransferases (Nat)"/>
    <property type="match status" value="1"/>
</dbReference>
<sequence>MDDLIPQIVSVKNVDTGPFFHLQQLYEFEFSPITKSQIDENGLYDYKSLQASWNNHSYDAHLFMYDKKPVGFCVVNLNSQINQDPDTKDIAEFFIMPNFRNKNFGEKLAHQIFDQYVGKWEVRQLIEAVQARKFWLKTINNYTKCNIEENIEEDKNGCFYVQRFSNKKI</sequence>
<accession>A0A6N6VVI3</accession>
<dbReference type="InterPro" id="IPR016181">
    <property type="entry name" value="Acyl_CoA_acyltransferase"/>
</dbReference>
<keyword evidence="2" id="KW-0808">Transferase</keyword>
<evidence type="ECO:0000259" key="1">
    <source>
        <dbReference type="Pfam" id="PF00583"/>
    </source>
</evidence>
<dbReference type="OrthoDB" id="8479334at2"/>
<gene>
    <name evidence="2" type="ORF">GCL60_11870</name>
</gene>
<evidence type="ECO:0000313" key="3">
    <source>
        <dbReference type="Proteomes" id="UP000437748"/>
    </source>
</evidence>
<name>A0A6N6VVI3_9BACT</name>
<dbReference type="RefSeq" id="WP_153420943.1">
    <property type="nucleotide sequence ID" value="NZ_WFLM01000004.1"/>
</dbReference>
<dbReference type="InterPro" id="IPR000182">
    <property type="entry name" value="GNAT_dom"/>
</dbReference>
<feature type="domain" description="N-acetyltransferase" evidence="1">
    <location>
        <begin position="46"/>
        <end position="122"/>
    </location>
</feature>
<evidence type="ECO:0000313" key="2">
    <source>
        <dbReference type="EMBL" id="KAB8037865.1"/>
    </source>
</evidence>
<dbReference type="Gene3D" id="3.40.630.30">
    <property type="match status" value="1"/>
</dbReference>
<comment type="caution">
    <text evidence="2">The sequence shown here is derived from an EMBL/GenBank/DDBJ whole genome shotgun (WGS) entry which is preliminary data.</text>
</comment>
<dbReference type="Proteomes" id="UP000437748">
    <property type="component" value="Unassembled WGS sequence"/>
</dbReference>
<keyword evidence="3" id="KW-1185">Reference proteome</keyword>
<reference evidence="2 3" key="1">
    <citation type="submission" date="2019-10" db="EMBL/GenBank/DDBJ databases">
        <title>New species of Slilvanegrellaceae.</title>
        <authorList>
            <person name="Pitt A."/>
            <person name="Hahn M.W."/>
        </authorList>
    </citation>
    <scope>NUCLEOTIDE SEQUENCE [LARGE SCALE GENOMIC DNA]</scope>
    <source>
        <strain evidence="2 3">SP-Ram-0.45-NSY-1</strain>
    </source>
</reference>
<protein>
    <submittedName>
        <fullName evidence="2">GNAT family N-acetyltransferase</fullName>
    </submittedName>
</protein>